<keyword evidence="13" id="KW-1185">Reference proteome</keyword>
<evidence type="ECO:0000259" key="9">
    <source>
        <dbReference type="SMART" id="SM01011"/>
    </source>
</evidence>
<comment type="caution">
    <text evidence="11">The sequence shown here is derived from an EMBL/GenBank/DDBJ whole genome shotgun (WGS) entry which is preliminary data.</text>
</comment>
<keyword evidence="7" id="KW-0464">Manganese</keyword>
<dbReference type="GO" id="GO:0030145">
    <property type="term" value="F:manganese ion binding"/>
    <property type="evidence" value="ECO:0007669"/>
    <property type="project" value="InterPro"/>
</dbReference>
<reference evidence="10 13" key="2">
    <citation type="journal article" date="2023" name="Int. J. Syst. Evol. Microbiol.">
        <title>The observation of taxonomic boundaries for the 16SrII and 16SrXXV phytoplasmas using genome-based delimitation.</title>
        <authorList>
            <person name="Rodrigues Jardim B."/>
            <person name="Tran-Nguyen L.T.T."/>
            <person name="Gambley C."/>
            <person name="Al-Sadi A.M."/>
            <person name="Al-Subhi A.M."/>
            <person name="Foissac X."/>
            <person name="Salar P."/>
            <person name="Cai H."/>
            <person name="Yang J.Y."/>
            <person name="Davis R."/>
            <person name="Jones L."/>
            <person name="Rodoni B."/>
            <person name="Constable F.E."/>
        </authorList>
    </citation>
    <scope>NUCLEOTIDE SEQUENCE [LARGE SCALE GENOMIC DNA]</scope>
    <source>
        <strain evidence="10">BAWM-OMN-P75</strain>
    </source>
</reference>
<name>A0A1S9M2H4_9MOLU</name>
<dbReference type="OrthoDB" id="9806388at2"/>
<evidence type="ECO:0000256" key="6">
    <source>
        <dbReference type="ARBA" id="ARBA00022801"/>
    </source>
</evidence>
<dbReference type="AlphaFoldDB" id="A0A1S9M2H4"/>
<keyword evidence="6" id="KW-0378">Hydrolase</keyword>
<dbReference type="RefSeq" id="WP_078122984.1">
    <property type="nucleotide sequence ID" value="NZ_JAOSJG010000026.1"/>
</dbReference>
<dbReference type="InterPro" id="IPR036005">
    <property type="entry name" value="Creatinase/aminopeptidase-like"/>
</dbReference>
<dbReference type="PROSITE" id="PS00491">
    <property type="entry name" value="PROLINE_PEPTIDASE"/>
    <property type="match status" value="1"/>
</dbReference>
<dbReference type="EMBL" id="MWKN01000022">
    <property type="protein sequence ID" value="OOP59309.1"/>
    <property type="molecule type" value="Genomic_DNA"/>
</dbReference>
<dbReference type="GO" id="GO:0006508">
    <property type="term" value="P:proteolysis"/>
    <property type="evidence" value="ECO:0007669"/>
    <property type="project" value="TreeGrafter"/>
</dbReference>
<keyword evidence="10" id="KW-0031">Aminopeptidase</keyword>
<evidence type="ECO:0000313" key="11">
    <source>
        <dbReference type="EMBL" id="OOP59309.1"/>
    </source>
</evidence>
<dbReference type="Gene3D" id="3.40.350.10">
    <property type="entry name" value="Creatinase/prolidase N-terminal domain"/>
    <property type="match status" value="1"/>
</dbReference>
<comment type="similarity">
    <text evidence="3 8">Belongs to the peptidase M24B family.</text>
</comment>
<evidence type="ECO:0000256" key="4">
    <source>
        <dbReference type="ARBA" id="ARBA00012574"/>
    </source>
</evidence>
<dbReference type="InterPro" id="IPR001131">
    <property type="entry name" value="Peptidase_M24B_aminopep-P_CS"/>
</dbReference>
<keyword evidence="5 8" id="KW-0479">Metal-binding</keyword>
<proteinExistence type="inferred from homology"/>
<comment type="cofactor">
    <cofactor evidence="2">
        <name>Mn(2+)</name>
        <dbReference type="ChEBI" id="CHEBI:29035"/>
    </cofactor>
</comment>
<dbReference type="Gene3D" id="3.90.230.10">
    <property type="entry name" value="Creatinase/methionine aminopeptidase superfamily"/>
    <property type="match status" value="1"/>
</dbReference>
<accession>A0A1S9M2H4</accession>
<comment type="catalytic activity">
    <reaction evidence="1">
        <text>Release of any N-terminal amino acid, including proline, that is linked to proline, even from a dipeptide or tripeptide.</text>
        <dbReference type="EC" id="3.4.11.9"/>
    </reaction>
</comment>
<dbReference type="PANTHER" id="PTHR43226">
    <property type="entry name" value="XAA-PRO AMINOPEPTIDASE 3"/>
    <property type="match status" value="1"/>
</dbReference>
<dbReference type="STRING" id="180978.B2G44_00910"/>
<dbReference type="Pfam" id="PF00557">
    <property type="entry name" value="Peptidase_M24"/>
    <property type="match status" value="1"/>
</dbReference>
<dbReference type="InterPro" id="IPR000994">
    <property type="entry name" value="Pept_M24"/>
</dbReference>
<dbReference type="SMART" id="SM01011">
    <property type="entry name" value="AMP_N"/>
    <property type="match status" value="1"/>
</dbReference>
<feature type="domain" description="Aminopeptidase P N-terminal" evidence="9">
    <location>
        <begin position="1"/>
        <end position="137"/>
    </location>
</feature>
<keyword evidence="10" id="KW-0645">Protease</keyword>
<dbReference type="GO" id="GO:0070006">
    <property type="term" value="F:metalloaminopeptidase activity"/>
    <property type="evidence" value="ECO:0007669"/>
    <property type="project" value="InterPro"/>
</dbReference>
<evidence type="ECO:0000256" key="5">
    <source>
        <dbReference type="ARBA" id="ARBA00022723"/>
    </source>
</evidence>
<dbReference type="InterPro" id="IPR029149">
    <property type="entry name" value="Creatin/AminoP/Spt16_N"/>
</dbReference>
<gene>
    <name evidence="11" type="ORF">B2G44_00910</name>
    <name evidence="10" type="ORF">OC712_02255</name>
</gene>
<evidence type="ECO:0000313" key="12">
    <source>
        <dbReference type="Proteomes" id="UP000189722"/>
    </source>
</evidence>
<evidence type="ECO:0000313" key="13">
    <source>
        <dbReference type="Proteomes" id="UP001383392"/>
    </source>
</evidence>
<dbReference type="EC" id="3.4.11.9" evidence="4"/>
<evidence type="ECO:0000256" key="2">
    <source>
        <dbReference type="ARBA" id="ARBA00001936"/>
    </source>
</evidence>
<sequence>MFFKNRKNFFDCITNNSIALFYSGNPQYKSGDQLFPFEVNKNFYYLTGIKQPYIILVFIKTLLNKQNFLFIPDIDPMNKLWNNEQLNKEQITDISEIPFANILKIKDFNFWINKKISELKLLSPKIYFDIPNHYKELKYSWSYEQLYKCLNYWPHIEIANSSRILLKLRQQKNSEEINSIKNAIDLHYQSLMYLFQNLNKCQYEFEIAANFHYYLGMNKAQNAFETIVASGKNALILHYHQNHSYLNNNDLCLIDSGVKINDYSSDITRCFPIRNKFTPIQYQIYNLVLNVNKELINWVKPEHSMKDLNYYGKQMLSIGMKKLGFEEKIENYFYHSISHHLGLDIHDLIDIDAEEPIGENSIIAIEPGLYINHLNLGIRIEDNIVVKRKGNINLSAKIPKEIEEIESLIK</sequence>
<dbReference type="Proteomes" id="UP001383392">
    <property type="component" value="Unassembled WGS sequence"/>
</dbReference>
<dbReference type="Pfam" id="PF05195">
    <property type="entry name" value="AMP_N"/>
    <property type="match status" value="1"/>
</dbReference>
<dbReference type="InterPro" id="IPR007865">
    <property type="entry name" value="Aminopep_P_N"/>
</dbReference>
<evidence type="ECO:0000256" key="8">
    <source>
        <dbReference type="RuleBase" id="RU000590"/>
    </source>
</evidence>
<dbReference type="PANTHER" id="PTHR43226:SF4">
    <property type="entry name" value="XAA-PRO AMINOPEPTIDASE 3"/>
    <property type="match status" value="1"/>
</dbReference>
<reference evidence="11 12" key="1">
    <citation type="submission" date="2017-02" db="EMBL/GenBank/DDBJ databases">
        <title>A draft genome of 'Candidatus Phytoplasma aurantifolia' the agent of the witches-broom disease of lime.</title>
        <authorList>
            <person name="Foissac X."/>
            <person name="Carle P."/>
        </authorList>
    </citation>
    <scope>NUCLEOTIDE SEQUENCE [LARGE SCALE GENOMIC DNA]</scope>
    <source>
        <strain evidence="11 12">WBDL</strain>
    </source>
</reference>
<organism evidence="11 12">
    <name type="scientific">Candidatus Phytoplasma citri</name>
    <dbReference type="NCBI Taxonomy" id="180978"/>
    <lineage>
        <taxon>Bacteria</taxon>
        <taxon>Bacillati</taxon>
        <taxon>Mycoplasmatota</taxon>
        <taxon>Mollicutes</taxon>
        <taxon>Acholeplasmatales</taxon>
        <taxon>Acholeplasmataceae</taxon>
        <taxon>Candidatus Phytoplasma</taxon>
        <taxon>16SrII (Peanut WB group)</taxon>
    </lineage>
</organism>
<dbReference type="SUPFAM" id="SSF55920">
    <property type="entry name" value="Creatinase/aminopeptidase"/>
    <property type="match status" value="1"/>
</dbReference>
<dbReference type="SUPFAM" id="SSF53092">
    <property type="entry name" value="Creatinase/prolidase N-terminal domain"/>
    <property type="match status" value="1"/>
</dbReference>
<evidence type="ECO:0000256" key="1">
    <source>
        <dbReference type="ARBA" id="ARBA00001424"/>
    </source>
</evidence>
<evidence type="ECO:0000256" key="7">
    <source>
        <dbReference type="ARBA" id="ARBA00023211"/>
    </source>
</evidence>
<dbReference type="Proteomes" id="UP000189722">
    <property type="component" value="Unassembled WGS sequence"/>
</dbReference>
<dbReference type="InterPro" id="IPR052433">
    <property type="entry name" value="X-Pro_dipept-like"/>
</dbReference>
<evidence type="ECO:0000313" key="10">
    <source>
        <dbReference type="EMBL" id="MEK0309293.1"/>
    </source>
</evidence>
<evidence type="ECO:0000256" key="3">
    <source>
        <dbReference type="ARBA" id="ARBA00008766"/>
    </source>
</evidence>
<dbReference type="GO" id="GO:0005829">
    <property type="term" value="C:cytosol"/>
    <property type="evidence" value="ECO:0007669"/>
    <property type="project" value="TreeGrafter"/>
</dbReference>
<protein>
    <recommendedName>
        <fullName evidence="4">Xaa-Pro aminopeptidase</fullName>
        <ecNumber evidence="4">3.4.11.9</ecNumber>
    </recommendedName>
</protein>
<dbReference type="EMBL" id="JAOSJG010000026">
    <property type="protein sequence ID" value="MEK0309293.1"/>
    <property type="molecule type" value="Genomic_DNA"/>
</dbReference>